<protein>
    <submittedName>
        <fullName evidence="1">Uncharacterized protein</fullName>
    </submittedName>
</protein>
<reference evidence="1 2" key="1">
    <citation type="submission" date="2024-09" db="EMBL/GenBank/DDBJ databases">
        <authorList>
            <person name="Sun Q."/>
            <person name="Mori K."/>
        </authorList>
    </citation>
    <scope>NUCLEOTIDE SEQUENCE [LARGE SCALE GENOMIC DNA]</scope>
    <source>
        <strain evidence="1 2">NCAIM B.02529</strain>
    </source>
</reference>
<keyword evidence="2" id="KW-1185">Reference proteome</keyword>
<dbReference type="Proteomes" id="UP001589836">
    <property type="component" value="Unassembled WGS sequence"/>
</dbReference>
<gene>
    <name evidence="1" type="ORF">ACFFGV_18160</name>
</gene>
<accession>A0ABV6LT79</accession>
<evidence type="ECO:0000313" key="2">
    <source>
        <dbReference type="Proteomes" id="UP001589836"/>
    </source>
</evidence>
<evidence type="ECO:0000313" key="1">
    <source>
        <dbReference type="EMBL" id="MFC0525512.1"/>
    </source>
</evidence>
<dbReference type="EMBL" id="JBHLTP010000013">
    <property type="protein sequence ID" value="MFC0525512.1"/>
    <property type="molecule type" value="Genomic_DNA"/>
</dbReference>
<proteinExistence type="predicted"/>
<comment type="caution">
    <text evidence="1">The sequence shown here is derived from an EMBL/GenBank/DDBJ whole genome shotgun (WGS) entry which is preliminary data.</text>
</comment>
<name>A0ABV6LT79_9BACI</name>
<organism evidence="1 2">
    <name type="scientific">Pontibacillus salicampi</name>
    <dbReference type="NCBI Taxonomy" id="1449801"/>
    <lineage>
        <taxon>Bacteria</taxon>
        <taxon>Bacillati</taxon>
        <taxon>Bacillota</taxon>
        <taxon>Bacilli</taxon>
        <taxon>Bacillales</taxon>
        <taxon>Bacillaceae</taxon>
        <taxon>Pontibacillus</taxon>
    </lineage>
</organism>
<sequence>MLTQGINQLVNDGFIARKSGGVVKTILMGEDSTMTNQTRINVVDSIMGSGKTSWAIQRMNEAPDFEKFIYITPYLEQVKRINNQTEKQFVEPNNNNADGSKMRSLKELIVNGKNIVSTHSLFQTADDELLGLLKGAGYTLILDEVMDLIDKANVTQRDITDLLALEHIEVVEKKVRWVCDDYEVNARYSDVMKLAQGGNLFYHRGRFLIWAFPPRVFNAFDDVFVMTYLFDAQIQRYYFDLYGFGYEYYSVKHNGERYELVEYNKQAEQREKLYELINVYEGKKNEIGERENALSSTFLRGMSDETVVEVQRKIYGYFRNDVKAKSKDIIWTTLKDAKTDLSGKGYVFSFLQCNARATNEYQDRWALAYVFNRYMHPIEKAFFEDNGVKVNQDLLAVSELLQWIYRSRIRNGEPIELYLPSSRMRRLLKEWANYEI</sequence>